<evidence type="ECO:0000256" key="12">
    <source>
        <dbReference type="PIRSR" id="PIRSR006621-1"/>
    </source>
</evidence>
<evidence type="ECO:0000313" key="15">
    <source>
        <dbReference type="EMBL" id="OGY83132.1"/>
    </source>
</evidence>
<keyword evidence="8 11" id="KW-0560">Oxidoreductase</keyword>
<feature type="binding site" evidence="13">
    <location>
        <position position="180"/>
    </location>
    <ligand>
        <name>FMN</name>
        <dbReference type="ChEBI" id="CHEBI:58210"/>
    </ligand>
</feature>
<dbReference type="SUPFAM" id="SSF51395">
    <property type="entry name" value="FMN-linked oxidoreductases"/>
    <property type="match status" value="1"/>
</dbReference>
<dbReference type="CDD" id="cd02801">
    <property type="entry name" value="DUS_like_FMN"/>
    <property type="match status" value="1"/>
</dbReference>
<keyword evidence="7" id="KW-0694">RNA-binding</keyword>
<keyword evidence="5 11" id="KW-0819">tRNA processing</keyword>
<keyword evidence="6" id="KW-0521">NADP</keyword>
<protein>
    <recommendedName>
        <fullName evidence="11">tRNA-dihydrouridine synthase</fullName>
        <ecNumber evidence="11">1.3.1.-</ecNumber>
    </recommendedName>
</protein>
<feature type="binding site" evidence="13">
    <location>
        <position position="71"/>
    </location>
    <ligand>
        <name>FMN</name>
        <dbReference type="ChEBI" id="CHEBI:58210"/>
    </ligand>
</feature>
<feature type="binding site" evidence="13">
    <location>
        <begin position="235"/>
        <end position="236"/>
    </location>
    <ligand>
        <name>FMN</name>
        <dbReference type="ChEBI" id="CHEBI:58210"/>
    </ligand>
</feature>
<proteinExistence type="inferred from homology"/>
<sequence length="324" mass="35734">MNNFWQQLPKPIIALAPMAGVTDAAFRIICKDCGADVIYTEFASTNALVQGNDATRNMIAFDPREQPVVCQLFGHDPEMYRKAARILEEMGFAGVDINFGCPAYKVVAHGGGVSLMRDPKRCAELVQATCEGVKNIPVSIKIRASICKENCDRSDPANHVTALDLIDEIKRLPVAAVMIHGRSYEKPFDGDPNTGVIKQVKKVFNGIVIANGGINTPEDAKQMLDETGADGIGLARGVRGSPWLFKQIKEYLTTGSYQEYSWEDRKLLALKHSEAALKVKGEWGIIEMRKHLAWYVRGTPYAAKLRSQLVRVNTIKDVETILAG</sequence>
<dbReference type="GO" id="GO:0000049">
    <property type="term" value="F:tRNA binding"/>
    <property type="evidence" value="ECO:0007669"/>
    <property type="project" value="UniProtKB-KW"/>
</dbReference>
<dbReference type="PANTHER" id="PTHR45846:SF1">
    <property type="entry name" value="TRNA-DIHYDROURIDINE(47) SYNTHASE [NAD(P)(+)]-LIKE"/>
    <property type="match status" value="1"/>
</dbReference>
<comment type="function">
    <text evidence="1 11">Catalyzes the synthesis of 5,6-dihydrouridine (D), a modified base found in the D-loop of most tRNAs, via the reduction of the C5-C6 double bond in target uridines.</text>
</comment>
<dbReference type="InterPro" id="IPR035587">
    <property type="entry name" value="DUS-like_FMN-bd"/>
</dbReference>
<feature type="binding site" evidence="13">
    <location>
        <position position="141"/>
    </location>
    <ligand>
        <name>FMN</name>
        <dbReference type="ChEBI" id="CHEBI:58210"/>
    </ligand>
</feature>
<accession>A0A1G2B1S8</accession>
<dbReference type="EC" id="1.3.1.-" evidence="11"/>
<comment type="catalytic activity">
    <reaction evidence="9">
        <text>a 5,6-dihydrouridine in tRNA + NADP(+) = a uridine in tRNA + NADPH + H(+)</text>
        <dbReference type="Rhea" id="RHEA:23624"/>
        <dbReference type="Rhea" id="RHEA-COMP:13339"/>
        <dbReference type="Rhea" id="RHEA-COMP:13887"/>
        <dbReference type="ChEBI" id="CHEBI:15378"/>
        <dbReference type="ChEBI" id="CHEBI:57783"/>
        <dbReference type="ChEBI" id="CHEBI:58349"/>
        <dbReference type="ChEBI" id="CHEBI:65315"/>
        <dbReference type="ChEBI" id="CHEBI:74443"/>
    </reaction>
</comment>
<evidence type="ECO:0000313" key="16">
    <source>
        <dbReference type="Proteomes" id="UP000179164"/>
    </source>
</evidence>
<feature type="active site" description="Proton donor" evidence="12">
    <location>
        <position position="101"/>
    </location>
</feature>
<keyword evidence="13" id="KW-0547">Nucleotide-binding</keyword>
<comment type="catalytic activity">
    <reaction evidence="10">
        <text>a 5,6-dihydrouridine in tRNA + NAD(+) = a uridine in tRNA + NADH + H(+)</text>
        <dbReference type="Rhea" id="RHEA:54452"/>
        <dbReference type="Rhea" id="RHEA-COMP:13339"/>
        <dbReference type="Rhea" id="RHEA-COMP:13887"/>
        <dbReference type="ChEBI" id="CHEBI:15378"/>
        <dbReference type="ChEBI" id="CHEBI:57540"/>
        <dbReference type="ChEBI" id="CHEBI:57945"/>
        <dbReference type="ChEBI" id="CHEBI:65315"/>
        <dbReference type="ChEBI" id="CHEBI:74443"/>
    </reaction>
</comment>
<evidence type="ECO:0000256" key="6">
    <source>
        <dbReference type="ARBA" id="ARBA00022857"/>
    </source>
</evidence>
<evidence type="ECO:0000259" key="14">
    <source>
        <dbReference type="Pfam" id="PF01207"/>
    </source>
</evidence>
<feature type="binding site" evidence="13">
    <location>
        <begin position="211"/>
        <end position="213"/>
    </location>
    <ligand>
        <name>FMN</name>
        <dbReference type="ChEBI" id="CHEBI:58210"/>
    </ligand>
</feature>
<evidence type="ECO:0000256" key="11">
    <source>
        <dbReference type="PIRNR" id="PIRNR006621"/>
    </source>
</evidence>
<reference evidence="15 16" key="1">
    <citation type="journal article" date="2016" name="Nat. Commun.">
        <title>Thousands of microbial genomes shed light on interconnected biogeochemical processes in an aquifer system.</title>
        <authorList>
            <person name="Anantharaman K."/>
            <person name="Brown C.T."/>
            <person name="Hug L.A."/>
            <person name="Sharon I."/>
            <person name="Castelle C.J."/>
            <person name="Probst A.J."/>
            <person name="Thomas B.C."/>
            <person name="Singh A."/>
            <person name="Wilkins M.J."/>
            <person name="Karaoz U."/>
            <person name="Brodie E.L."/>
            <person name="Williams K.H."/>
            <person name="Hubbard S.S."/>
            <person name="Banfield J.F."/>
        </authorList>
    </citation>
    <scope>NUCLEOTIDE SEQUENCE [LARGE SCALE GENOMIC DNA]</scope>
</reference>
<evidence type="ECO:0000256" key="10">
    <source>
        <dbReference type="ARBA" id="ARBA00048802"/>
    </source>
</evidence>
<keyword evidence="4 11" id="KW-0288">FMN</keyword>
<evidence type="ECO:0000256" key="2">
    <source>
        <dbReference type="ARBA" id="ARBA00022555"/>
    </source>
</evidence>
<keyword evidence="3 11" id="KW-0285">Flavoprotein</keyword>
<dbReference type="PANTHER" id="PTHR45846">
    <property type="entry name" value="TRNA-DIHYDROURIDINE(47) SYNTHASE [NAD(P)(+)]-LIKE"/>
    <property type="match status" value="1"/>
</dbReference>
<dbReference type="InterPro" id="IPR024036">
    <property type="entry name" value="tRNA-dHydroUridine_Synthase_C"/>
</dbReference>
<organism evidence="15 16">
    <name type="scientific">Candidatus Kerfeldbacteria bacterium RIFCSPLOWO2_01_FULL_48_11</name>
    <dbReference type="NCBI Taxonomy" id="1798543"/>
    <lineage>
        <taxon>Bacteria</taxon>
        <taxon>Candidatus Kerfeldiibacteriota</taxon>
    </lineage>
</organism>
<evidence type="ECO:0000256" key="8">
    <source>
        <dbReference type="ARBA" id="ARBA00023002"/>
    </source>
</evidence>
<comment type="caution">
    <text evidence="15">The sequence shown here is derived from an EMBL/GenBank/DDBJ whole genome shotgun (WGS) entry which is preliminary data.</text>
</comment>
<dbReference type="EMBL" id="MHKE01000015">
    <property type="protein sequence ID" value="OGY83132.1"/>
    <property type="molecule type" value="Genomic_DNA"/>
</dbReference>
<dbReference type="Gene3D" id="3.20.20.70">
    <property type="entry name" value="Aldolase class I"/>
    <property type="match status" value="1"/>
</dbReference>
<evidence type="ECO:0000256" key="3">
    <source>
        <dbReference type="ARBA" id="ARBA00022630"/>
    </source>
</evidence>
<dbReference type="GO" id="GO:0050660">
    <property type="term" value="F:flavin adenine dinucleotide binding"/>
    <property type="evidence" value="ECO:0007669"/>
    <property type="project" value="InterPro"/>
</dbReference>
<evidence type="ECO:0000256" key="4">
    <source>
        <dbReference type="ARBA" id="ARBA00022643"/>
    </source>
</evidence>
<evidence type="ECO:0000256" key="1">
    <source>
        <dbReference type="ARBA" id="ARBA00002790"/>
    </source>
</evidence>
<gene>
    <name evidence="15" type="ORF">A2898_02550</name>
</gene>
<comment type="similarity">
    <text evidence="11">Belongs to the dus family.</text>
</comment>
<evidence type="ECO:0000256" key="7">
    <source>
        <dbReference type="ARBA" id="ARBA00022884"/>
    </source>
</evidence>
<dbReference type="AlphaFoldDB" id="A0A1G2B1S8"/>
<dbReference type="InterPro" id="IPR001269">
    <property type="entry name" value="DUS_fam"/>
</dbReference>
<name>A0A1G2B1S8_9BACT</name>
<dbReference type="STRING" id="1798543.A2898_02550"/>
<dbReference type="GO" id="GO:0017150">
    <property type="term" value="F:tRNA dihydrouridine synthase activity"/>
    <property type="evidence" value="ECO:0007669"/>
    <property type="project" value="InterPro"/>
</dbReference>
<comment type="cofactor">
    <cofactor evidence="11 13">
        <name>FMN</name>
        <dbReference type="ChEBI" id="CHEBI:58210"/>
    </cofactor>
</comment>
<dbReference type="Pfam" id="PF01207">
    <property type="entry name" value="Dus"/>
    <property type="match status" value="1"/>
</dbReference>
<dbReference type="PIRSF" id="PIRSF006621">
    <property type="entry name" value="Dus"/>
    <property type="match status" value="1"/>
</dbReference>
<keyword evidence="2" id="KW-0820">tRNA-binding</keyword>
<dbReference type="Proteomes" id="UP000179164">
    <property type="component" value="Unassembled WGS sequence"/>
</dbReference>
<dbReference type="Gene3D" id="1.10.1200.80">
    <property type="entry name" value="Putative flavin oxidoreducatase, domain 2"/>
    <property type="match status" value="1"/>
</dbReference>
<feature type="binding site" evidence="13">
    <location>
        <begin position="17"/>
        <end position="19"/>
    </location>
    <ligand>
        <name>FMN</name>
        <dbReference type="ChEBI" id="CHEBI:58210"/>
    </ligand>
</feature>
<evidence type="ECO:0000256" key="9">
    <source>
        <dbReference type="ARBA" id="ARBA00048205"/>
    </source>
</evidence>
<feature type="domain" description="DUS-like FMN-binding" evidence="14">
    <location>
        <begin position="15"/>
        <end position="317"/>
    </location>
</feature>
<dbReference type="InterPro" id="IPR013785">
    <property type="entry name" value="Aldolase_TIM"/>
</dbReference>
<evidence type="ECO:0000256" key="13">
    <source>
        <dbReference type="PIRSR" id="PIRSR006621-2"/>
    </source>
</evidence>
<evidence type="ECO:0000256" key="5">
    <source>
        <dbReference type="ARBA" id="ARBA00022694"/>
    </source>
</evidence>